<keyword evidence="4 7" id="KW-0256">Endoplasmic reticulum</keyword>
<dbReference type="PANTHER" id="PTHR20902">
    <property type="entry name" value="41-2 PROTEIN ANTIGEN-RELATED"/>
    <property type="match status" value="1"/>
</dbReference>
<keyword evidence="5 7" id="KW-0931">ER-Golgi transport</keyword>
<dbReference type="SUPFAM" id="SSF111126">
    <property type="entry name" value="Ligand-binding domain in the NO signalling and Golgi transport"/>
    <property type="match status" value="1"/>
</dbReference>
<name>A0ABY8TK77_TETOB</name>
<dbReference type="Proteomes" id="UP001244341">
    <property type="component" value="Chromosome 1b"/>
</dbReference>
<evidence type="ECO:0000256" key="3">
    <source>
        <dbReference type="ARBA" id="ARBA00022448"/>
    </source>
</evidence>
<evidence type="ECO:0000256" key="6">
    <source>
        <dbReference type="ARBA" id="ARBA00023034"/>
    </source>
</evidence>
<gene>
    <name evidence="8" type="ORF">OEZ85_008244</name>
</gene>
<sequence>MSRAVPSKHALNIIDRPIARNKLDIPTVSLSAFAYLFSELISYAMDRAASITELEDRLDRVGYDVGCRMLELLSYREKATRRKPEILDMLKHIHSAAWPYMFGKTADDLQQANAADDEYMISDNDLLLGRFISIPKSYSSFVPGSLVAGIVRGMLDSAGFPARVSAHFVEQPSSSKPTTTILIKFDASVMQRQAALDAAKRG</sequence>
<keyword evidence="3 7" id="KW-0813">Transport</keyword>
<organism evidence="8 9">
    <name type="scientific">Tetradesmus obliquus</name>
    <name type="common">Green alga</name>
    <name type="synonym">Acutodesmus obliquus</name>
    <dbReference type="NCBI Taxonomy" id="3088"/>
    <lineage>
        <taxon>Eukaryota</taxon>
        <taxon>Viridiplantae</taxon>
        <taxon>Chlorophyta</taxon>
        <taxon>core chlorophytes</taxon>
        <taxon>Chlorophyceae</taxon>
        <taxon>CS clade</taxon>
        <taxon>Sphaeropleales</taxon>
        <taxon>Scenedesmaceae</taxon>
        <taxon>Tetradesmus</taxon>
    </lineage>
</organism>
<evidence type="ECO:0000256" key="5">
    <source>
        <dbReference type="ARBA" id="ARBA00022892"/>
    </source>
</evidence>
<evidence type="ECO:0000256" key="4">
    <source>
        <dbReference type="ARBA" id="ARBA00022824"/>
    </source>
</evidence>
<dbReference type="Gene3D" id="3.30.1380.20">
    <property type="entry name" value="Trafficking protein particle complex subunit 3"/>
    <property type="match status" value="1"/>
</dbReference>
<evidence type="ECO:0000313" key="9">
    <source>
        <dbReference type="Proteomes" id="UP001244341"/>
    </source>
</evidence>
<dbReference type="InterPro" id="IPR007194">
    <property type="entry name" value="TRAPP_component"/>
</dbReference>
<comment type="subunit">
    <text evidence="7">Part of the multisubunit TRAPP (transport protein particle) complex.</text>
</comment>
<dbReference type="InterPro" id="IPR024096">
    <property type="entry name" value="NO_sig/Golgi_transp_ligand-bd"/>
</dbReference>
<dbReference type="PANTHER" id="PTHR20902:SF0">
    <property type="entry name" value="TRAFFICKING PROTEIN PARTICLE COMPLEX SUBUNIT 5"/>
    <property type="match status" value="1"/>
</dbReference>
<dbReference type="EMBL" id="CP126208">
    <property type="protein sequence ID" value="WIA08822.1"/>
    <property type="molecule type" value="Genomic_DNA"/>
</dbReference>
<evidence type="ECO:0000256" key="7">
    <source>
        <dbReference type="PIRNR" id="PIRNR017479"/>
    </source>
</evidence>
<dbReference type="InterPro" id="IPR016696">
    <property type="entry name" value="TRAPP-I_su5"/>
</dbReference>
<protein>
    <recommendedName>
        <fullName evidence="7">Trafficking protein particle complex subunit</fullName>
    </recommendedName>
</protein>
<keyword evidence="9" id="KW-1185">Reference proteome</keyword>
<dbReference type="Pfam" id="PF04051">
    <property type="entry name" value="TRAPP"/>
    <property type="match status" value="1"/>
</dbReference>
<evidence type="ECO:0000313" key="8">
    <source>
        <dbReference type="EMBL" id="WIA08822.1"/>
    </source>
</evidence>
<comment type="similarity">
    <text evidence="2 7">Belongs to the TRAPP small subunits family. BET3 subfamily.</text>
</comment>
<comment type="subcellular location">
    <subcellularLocation>
        <location evidence="1">Endoplasmic reticulum</location>
    </subcellularLocation>
    <subcellularLocation>
        <location evidence="7">Golgi apparatus</location>
        <location evidence="7">cis-Golgi network</location>
    </subcellularLocation>
</comment>
<keyword evidence="6 7" id="KW-0333">Golgi apparatus</keyword>
<evidence type="ECO:0000256" key="2">
    <source>
        <dbReference type="ARBA" id="ARBA00006218"/>
    </source>
</evidence>
<evidence type="ECO:0000256" key="1">
    <source>
        <dbReference type="ARBA" id="ARBA00004240"/>
    </source>
</evidence>
<dbReference type="PIRSF" id="PIRSF017479">
    <property type="entry name" value="TRAPP_I_complex_Trs31"/>
    <property type="match status" value="1"/>
</dbReference>
<proteinExistence type="inferred from homology"/>
<dbReference type="CDD" id="cd14943">
    <property type="entry name" value="TRAPPC5_Trs31"/>
    <property type="match status" value="1"/>
</dbReference>
<accession>A0ABY8TK77</accession>
<reference evidence="8 9" key="1">
    <citation type="submission" date="2023-05" db="EMBL/GenBank/DDBJ databases">
        <title>A 100% complete, gapless, phased diploid assembly of the Scenedesmus obliquus UTEX 3031 genome.</title>
        <authorList>
            <person name="Biondi T.C."/>
            <person name="Hanschen E.R."/>
            <person name="Kwon T."/>
            <person name="Eng W."/>
            <person name="Kruse C.P.S."/>
            <person name="Koehler S.I."/>
            <person name="Kunde Y."/>
            <person name="Gleasner C.D."/>
            <person name="You Mak K.T."/>
            <person name="Polle J."/>
            <person name="Hovde B.T."/>
            <person name="Starkenburg S.R."/>
        </authorList>
    </citation>
    <scope>NUCLEOTIDE SEQUENCE [LARGE SCALE GENOMIC DNA]</scope>
    <source>
        <strain evidence="8 9">DOE0152z</strain>
    </source>
</reference>